<evidence type="ECO:0008006" key="3">
    <source>
        <dbReference type="Google" id="ProtNLM"/>
    </source>
</evidence>
<protein>
    <recommendedName>
        <fullName evidence="3">S-adenosyl-L-methionine-dependent methyltransferase</fullName>
    </recommendedName>
</protein>
<name>A0A6A6UZP1_9PLEO</name>
<dbReference type="OrthoDB" id="194386at2759"/>
<evidence type="ECO:0000313" key="2">
    <source>
        <dbReference type="Proteomes" id="UP000799440"/>
    </source>
</evidence>
<dbReference type="PANTHER" id="PTHR14614:SF130">
    <property type="entry name" value="PROTEIN-LYSINE N-METHYLTRANSFERASE EEF2KMT"/>
    <property type="match status" value="1"/>
</dbReference>
<accession>A0A6A6UZP1</accession>
<dbReference type="Proteomes" id="UP000799440">
    <property type="component" value="Unassembled WGS sequence"/>
</dbReference>
<dbReference type="EMBL" id="MU006603">
    <property type="protein sequence ID" value="KAF2742880.1"/>
    <property type="molecule type" value="Genomic_DNA"/>
</dbReference>
<dbReference type="PANTHER" id="PTHR14614">
    <property type="entry name" value="HEPATOCELLULAR CARCINOMA-ASSOCIATED ANTIGEN"/>
    <property type="match status" value="1"/>
</dbReference>
<dbReference type="Pfam" id="PF10294">
    <property type="entry name" value="Methyltransf_16"/>
    <property type="match status" value="1"/>
</dbReference>
<keyword evidence="2" id="KW-1185">Reference proteome</keyword>
<dbReference type="Gene3D" id="3.40.50.150">
    <property type="entry name" value="Vaccinia Virus protein VP39"/>
    <property type="match status" value="1"/>
</dbReference>
<dbReference type="SUPFAM" id="SSF53335">
    <property type="entry name" value="S-adenosyl-L-methionine-dependent methyltransferases"/>
    <property type="match status" value="1"/>
</dbReference>
<reference evidence="1" key="1">
    <citation type="journal article" date="2020" name="Stud. Mycol.">
        <title>101 Dothideomycetes genomes: a test case for predicting lifestyles and emergence of pathogens.</title>
        <authorList>
            <person name="Haridas S."/>
            <person name="Albert R."/>
            <person name="Binder M."/>
            <person name="Bloem J."/>
            <person name="Labutti K."/>
            <person name="Salamov A."/>
            <person name="Andreopoulos B."/>
            <person name="Baker S."/>
            <person name="Barry K."/>
            <person name="Bills G."/>
            <person name="Bluhm B."/>
            <person name="Cannon C."/>
            <person name="Castanera R."/>
            <person name="Culley D."/>
            <person name="Daum C."/>
            <person name="Ezra D."/>
            <person name="Gonzalez J."/>
            <person name="Henrissat B."/>
            <person name="Kuo A."/>
            <person name="Liang C."/>
            <person name="Lipzen A."/>
            <person name="Lutzoni F."/>
            <person name="Magnuson J."/>
            <person name="Mondo S."/>
            <person name="Nolan M."/>
            <person name="Ohm R."/>
            <person name="Pangilinan J."/>
            <person name="Park H.-J."/>
            <person name="Ramirez L."/>
            <person name="Alfaro M."/>
            <person name="Sun H."/>
            <person name="Tritt A."/>
            <person name="Yoshinaga Y."/>
            <person name="Zwiers L.-H."/>
            <person name="Turgeon B."/>
            <person name="Goodwin S."/>
            <person name="Spatafora J."/>
            <person name="Crous P."/>
            <person name="Grigoriev I."/>
        </authorList>
    </citation>
    <scope>NUCLEOTIDE SEQUENCE</scope>
    <source>
        <strain evidence="1">CBS 119925</strain>
    </source>
</reference>
<evidence type="ECO:0000313" key="1">
    <source>
        <dbReference type="EMBL" id="KAF2742880.1"/>
    </source>
</evidence>
<gene>
    <name evidence="1" type="ORF">M011DRAFT_255117</name>
</gene>
<dbReference type="InterPro" id="IPR029063">
    <property type="entry name" value="SAM-dependent_MTases_sf"/>
</dbReference>
<dbReference type="GO" id="GO:0005737">
    <property type="term" value="C:cytoplasm"/>
    <property type="evidence" value="ECO:0007669"/>
    <property type="project" value="TreeGrafter"/>
</dbReference>
<dbReference type="InterPro" id="IPR019410">
    <property type="entry name" value="Methyltransf_16"/>
</dbReference>
<dbReference type="GO" id="GO:0008757">
    <property type="term" value="F:S-adenosylmethionine-dependent methyltransferase activity"/>
    <property type="evidence" value="ECO:0007669"/>
    <property type="project" value="UniProtKB-ARBA"/>
</dbReference>
<sequence>MQGQDRTALEILRRQYFQLVDPAQLRWADIQTLKSPDVQAWIYSHFFNPDHVTYAPPERYQLRVLKQLVGKLEAAITDPEEDEISDDLMSTFSELVTASLPSESTSAQQKAYVTYSYPLQGHDGDSTQTGSVTLLEARSVISGAGTTGLRTWEAALLMGSFLVSGKGRNLLRGRRVLELGAGTGMLSILCAKYLEMSGILATDGDEAVVDAIKTNFFLNGLTGESKSGPIVRTAALKWGRHLTQHTFAEDHGIELPDVILGADVTYDRSVIPALVATMRQFFEASPAIQVLISATIRNTDTFEAFLNACRRNQFDMELLDFALVPEPAQEGPFYPTSTPIPIWRITKAQPPEDR</sequence>
<dbReference type="AlphaFoldDB" id="A0A6A6UZP1"/>
<proteinExistence type="predicted"/>
<organism evidence="1 2">
    <name type="scientific">Sporormia fimetaria CBS 119925</name>
    <dbReference type="NCBI Taxonomy" id="1340428"/>
    <lineage>
        <taxon>Eukaryota</taxon>
        <taxon>Fungi</taxon>
        <taxon>Dikarya</taxon>
        <taxon>Ascomycota</taxon>
        <taxon>Pezizomycotina</taxon>
        <taxon>Dothideomycetes</taxon>
        <taxon>Pleosporomycetidae</taxon>
        <taxon>Pleosporales</taxon>
        <taxon>Sporormiaceae</taxon>
        <taxon>Sporormia</taxon>
    </lineage>
</organism>